<protein>
    <recommendedName>
        <fullName evidence="4">Outer membrane protein beta-barrel domain-containing protein</fullName>
    </recommendedName>
</protein>
<proteinExistence type="predicted"/>
<reference evidence="3" key="1">
    <citation type="submission" date="2017-01" db="EMBL/GenBank/DDBJ databases">
        <authorList>
            <person name="Varghese N."/>
            <person name="Submissions S."/>
        </authorList>
    </citation>
    <scope>NUCLEOTIDE SEQUENCE [LARGE SCALE GENOMIC DNA]</scope>
    <source>
        <strain evidence="3">DSM 46698</strain>
    </source>
</reference>
<evidence type="ECO:0000313" key="2">
    <source>
        <dbReference type="EMBL" id="SIS82518.1"/>
    </source>
</evidence>
<dbReference type="EMBL" id="FTOP01000005">
    <property type="protein sequence ID" value="SIS82518.1"/>
    <property type="molecule type" value="Genomic_DNA"/>
</dbReference>
<keyword evidence="3" id="KW-1185">Reference proteome</keyword>
<feature type="signal peptide" evidence="1">
    <location>
        <begin position="1"/>
        <end position="18"/>
    </location>
</feature>
<gene>
    <name evidence="2" type="ORF">SAMN05421761_105203</name>
</gene>
<dbReference type="Proteomes" id="UP000186026">
    <property type="component" value="Unassembled WGS sequence"/>
</dbReference>
<evidence type="ECO:0000313" key="3">
    <source>
        <dbReference type="Proteomes" id="UP000186026"/>
    </source>
</evidence>
<name>A0A1N7M8U7_9BACT</name>
<sequence length="195" mass="21789">MKRILIAMICMLPFFAHAQEDGVGLRLGEPLSITYKKFLDGNIAIEGMFGRAGVNSAQYYQRAFDNNRPTPNAFYAGHSTGSSFSFNLRGAYHEDITDDLNIDQGYFLAYAGAGVQLRSTRVDYSYTDPASSPPGVFFRESRRNIDLGPEIFGGGEYYFDDLPISIFAEIGLFMELLDRFGHLKLQGGIGVRYLF</sequence>
<accession>A0A1N7M8U7</accession>
<dbReference type="STRING" id="529505.SAMN05421761_105203"/>
<organism evidence="2 3">
    <name type="scientific">Belliella pelovolcani</name>
    <dbReference type="NCBI Taxonomy" id="529505"/>
    <lineage>
        <taxon>Bacteria</taxon>
        <taxon>Pseudomonadati</taxon>
        <taxon>Bacteroidota</taxon>
        <taxon>Cytophagia</taxon>
        <taxon>Cytophagales</taxon>
        <taxon>Cyclobacteriaceae</taxon>
        <taxon>Belliella</taxon>
    </lineage>
</organism>
<keyword evidence="1" id="KW-0732">Signal</keyword>
<evidence type="ECO:0008006" key="4">
    <source>
        <dbReference type="Google" id="ProtNLM"/>
    </source>
</evidence>
<dbReference type="RefSeq" id="WP_076500343.1">
    <property type="nucleotide sequence ID" value="NZ_FTOP01000005.1"/>
</dbReference>
<dbReference type="AlphaFoldDB" id="A0A1N7M8U7"/>
<feature type="chain" id="PRO_5013201715" description="Outer membrane protein beta-barrel domain-containing protein" evidence="1">
    <location>
        <begin position="19"/>
        <end position="195"/>
    </location>
</feature>
<evidence type="ECO:0000256" key="1">
    <source>
        <dbReference type="SAM" id="SignalP"/>
    </source>
</evidence>
<dbReference type="OrthoDB" id="978645at2"/>